<name>A0AAV4T1A4_CAEEX</name>
<sequence length="170" mass="18819">MIDTDRLLARMLGSFSPVRSPTPVAKRAKLFEENFVTAFCERKKIGRAIIRSSFDWGTVKNGEKNKGKGREGVVMFECSVMKRIGVAEPKGADETAINEKAMRGSPDHEAIVQPHLAGTQNIIRLEFFTHRGFPSGESGPLTSIPHFIVCWECNFLCFAGDFANDSPNVV</sequence>
<dbReference type="Proteomes" id="UP001054945">
    <property type="component" value="Unassembled WGS sequence"/>
</dbReference>
<reference evidence="1 2" key="1">
    <citation type="submission" date="2021-06" db="EMBL/GenBank/DDBJ databases">
        <title>Caerostris extrusa draft genome.</title>
        <authorList>
            <person name="Kono N."/>
            <person name="Arakawa K."/>
        </authorList>
    </citation>
    <scope>NUCLEOTIDE SEQUENCE [LARGE SCALE GENOMIC DNA]</scope>
</reference>
<evidence type="ECO:0000313" key="2">
    <source>
        <dbReference type="Proteomes" id="UP001054945"/>
    </source>
</evidence>
<organism evidence="1 2">
    <name type="scientific">Caerostris extrusa</name>
    <name type="common">Bark spider</name>
    <name type="synonym">Caerostris bankana</name>
    <dbReference type="NCBI Taxonomy" id="172846"/>
    <lineage>
        <taxon>Eukaryota</taxon>
        <taxon>Metazoa</taxon>
        <taxon>Ecdysozoa</taxon>
        <taxon>Arthropoda</taxon>
        <taxon>Chelicerata</taxon>
        <taxon>Arachnida</taxon>
        <taxon>Araneae</taxon>
        <taxon>Araneomorphae</taxon>
        <taxon>Entelegynae</taxon>
        <taxon>Araneoidea</taxon>
        <taxon>Araneidae</taxon>
        <taxon>Caerostris</taxon>
    </lineage>
</organism>
<dbReference type="AlphaFoldDB" id="A0AAV4T1A4"/>
<dbReference type="EMBL" id="BPLR01010429">
    <property type="protein sequence ID" value="GIY39216.1"/>
    <property type="molecule type" value="Genomic_DNA"/>
</dbReference>
<proteinExistence type="predicted"/>
<gene>
    <name evidence="1" type="ORF">CEXT_285491</name>
</gene>
<accession>A0AAV4T1A4</accession>
<keyword evidence="2" id="KW-1185">Reference proteome</keyword>
<protein>
    <submittedName>
        <fullName evidence="1">Uncharacterized protein</fullName>
    </submittedName>
</protein>
<comment type="caution">
    <text evidence="1">The sequence shown here is derived from an EMBL/GenBank/DDBJ whole genome shotgun (WGS) entry which is preliminary data.</text>
</comment>
<evidence type="ECO:0000313" key="1">
    <source>
        <dbReference type="EMBL" id="GIY39216.1"/>
    </source>
</evidence>